<feature type="domain" description="Isochorismatase-like" evidence="2">
    <location>
        <begin position="8"/>
        <end position="182"/>
    </location>
</feature>
<comment type="caution">
    <text evidence="3">The sequence shown here is derived from an EMBL/GenBank/DDBJ whole genome shotgun (WGS) entry which is preliminary data.</text>
</comment>
<dbReference type="EMBL" id="BIFS01000001">
    <property type="protein sequence ID" value="GCE18705.1"/>
    <property type="molecule type" value="Genomic_DNA"/>
</dbReference>
<dbReference type="GO" id="GO:0016787">
    <property type="term" value="F:hydrolase activity"/>
    <property type="evidence" value="ECO:0007669"/>
    <property type="project" value="UniProtKB-KW"/>
</dbReference>
<proteinExistence type="predicted"/>
<organism evidence="3 4">
    <name type="scientific">Dictyobacter kobayashii</name>
    <dbReference type="NCBI Taxonomy" id="2014872"/>
    <lineage>
        <taxon>Bacteria</taxon>
        <taxon>Bacillati</taxon>
        <taxon>Chloroflexota</taxon>
        <taxon>Ktedonobacteria</taxon>
        <taxon>Ktedonobacterales</taxon>
        <taxon>Dictyobacteraceae</taxon>
        <taxon>Dictyobacter</taxon>
    </lineage>
</organism>
<dbReference type="PANTHER" id="PTHR43540">
    <property type="entry name" value="PEROXYUREIDOACRYLATE/UREIDOACRYLATE AMIDOHYDROLASE-RELATED"/>
    <property type="match status" value="1"/>
</dbReference>
<keyword evidence="1" id="KW-0378">Hydrolase</keyword>
<sequence>MSDTHATTALLVMDMQAEIVGRYVQTNDFFTPINTAIAAARAASIPVIYVAVAFRPGYPEISPRNKTFSGAKQRAASSSVAMLTPQIHPAISPQPTDILITKRRVSAFSGSDLEVVLRAQGISHLVLCGIATSGVVLSTLREAADKDYQLTVLADCCMDNDEEVQRVLLSKVFPRQAEVIQASDWAANLKAEELQ</sequence>
<dbReference type="InterPro" id="IPR050272">
    <property type="entry name" value="Isochorismatase-like_hydrls"/>
</dbReference>
<dbReference type="CDD" id="cd00431">
    <property type="entry name" value="cysteine_hydrolases"/>
    <property type="match status" value="1"/>
</dbReference>
<dbReference type="Gene3D" id="3.40.50.850">
    <property type="entry name" value="Isochorismatase-like"/>
    <property type="match status" value="1"/>
</dbReference>
<dbReference type="Proteomes" id="UP000287188">
    <property type="component" value="Unassembled WGS sequence"/>
</dbReference>
<dbReference type="PANTHER" id="PTHR43540:SF1">
    <property type="entry name" value="ISOCHORISMATASE HYDROLASE"/>
    <property type="match status" value="1"/>
</dbReference>
<dbReference type="AlphaFoldDB" id="A0A402AI23"/>
<dbReference type="RefSeq" id="WP_126550208.1">
    <property type="nucleotide sequence ID" value="NZ_BIFS01000001.1"/>
</dbReference>
<protein>
    <recommendedName>
        <fullName evidence="2">Isochorismatase-like domain-containing protein</fullName>
    </recommendedName>
</protein>
<dbReference type="SUPFAM" id="SSF52499">
    <property type="entry name" value="Isochorismatase-like hydrolases"/>
    <property type="match status" value="1"/>
</dbReference>
<evidence type="ECO:0000259" key="2">
    <source>
        <dbReference type="Pfam" id="PF00857"/>
    </source>
</evidence>
<evidence type="ECO:0000313" key="3">
    <source>
        <dbReference type="EMBL" id="GCE18705.1"/>
    </source>
</evidence>
<reference evidence="4" key="1">
    <citation type="submission" date="2018-12" db="EMBL/GenBank/DDBJ databases">
        <title>Tengunoibacter tsumagoiensis gen. nov., sp. nov., Dictyobacter kobayashii sp. nov., D. alpinus sp. nov., and D. joshuensis sp. nov. and description of Dictyobacteraceae fam. nov. within the order Ktedonobacterales isolated from Tengu-no-mugimeshi.</title>
        <authorList>
            <person name="Wang C.M."/>
            <person name="Zheng Y."/>
            <person name="Sakai Y."/>
            <person name="Toyoda A."/>
            <person name="Minakuchi Y."/>
            <person name="Abe K."/>
            <person name="Yokota A."/>
            <person name="Yabe S."/>
        </authorList>
    </citation>
    <scope>NUCLEOTIDE SEQUENCE [LARGE SCALE GENOMIC DNA]</scope>
    <source>
        <strain evidence="4">Uno11</strain>
    </source>
</reference>
<evidence type="ECO:0000313" key="4">
    <source>
        <dbReference type="Proteomes" id="UP000287188"/>
    </source>
</evidence>
<dbReference type="OrthoDB" id="9785724at2"/>
<name>A0A402AI23_9CHLR</name>
<dbReference type="Pfam" id="PF00857">
    <property type="entry name" value="Isochorismatase"/>
    <property type="match status" value="1"/>
</dbReference>
<dbReference type="InterPro" id="IPR036380">
    <property type="entry name" value="Isochorismatase-like_sf"/>
</dbReference>
<accession>A0A402AI23</accession>
<keyword evidence="4" id="KW-1185">Reference proteome</keyword>
<evidence type="ECO:0000256" key="1">
    <source>
        <dbReference type="ARBA" id="ARBA00022801"/>
    </source>
</evidence>
<dbReference type="InterPro" id="IPR000868">
    <property type="entry name" value="Isochorismatase-like_dom"/>
</dbReference>
<gene>
    <name evidence="3" type="ORF">KDK_25050</name>
</gene>